<reference evidence="3" key="1">
    <citation type="submission" date="2016-10" db="EMBL/GenBank/DDBJ databases">
        <title>The assassin bug Pristhesancus plagipennis produces two different types of venom.</title>
        <authorList>
            <person name="Walker A.A."/>
            <person name="Herzig V."/>
            <person name="Jin J."/>
            <person name="Fry B.G."/>
            <person name="King G.F."/>
        </authorList>
    </citation>
    <scope>NUCLEOTIDE SEQUENCE</scope>
    <source>
        <tissue evidence="3">Venom/labial glands</tissue>
    </source>
</reference>
<feature type="compositionally biased region" description="Low complexity" evidence="1">
    <location>
        <begin position="238"/>
        <end position="249"/>
    </location>
</feature>
<sequence>MKLFLIVFTLAISAVYAEDAPYPPSGWKPQQQALLVLPPQFNNAPASNFQAPQQDEAENLAKINENVMERLRQEEGSERGVYYVYLPDGKLQRVQYTTAPVKQQDQAQQQDQNSNRNQQEQSSSNYRQQQYRPNQFNRFPNNNVQSNHQQVGGNNQNSFQGNQQQFGRYEQQQQQFGESTNQQAYTSQNQQEQQQQSGYQPQNNGYQQQYNDYQQQFGESRQQNYNQYQGNQYLAPNASQQQNQQNSDNKQAESGDPSQLLARYVSPEKLQNPPASNYVASVQFTDVPPISGPIYSYNPAPLVRIVRYASNYQ</sequence>
<feature type="compositionally biased region" description="Low complexity" evidence="1">
    <location>
        <begin position="103"/>
        <end position="206"/>
    </location>
</feature>
<evidence type="ECO:0000256" key="2">
    <source>
        <dbReference type="SAM" id="SignalP"/>
    </source>
</evidence>
<dbReference type="AlphaFoldDB" id="A0A2K8JSI0"/>
<feature type="region of interest" description="Disordered" evidence="1">
    <location>
        <begin position="98"/>
        <end position="206"/>
    </location>
</feature>
<feature type="chain" id="PRO_5014991795" evidence="2">
    <location>
        <begin position="18"/>
        <end position="313"/>
    </location>
</feature>
<proteinExistence type="evidence at transcript level"/>
<protein>
    <submittedName>
        <fullName evidence="3">Uncharacterized protein</fullName>
    </submittedName>
</protein>
<organism evidence="3">
    <name type="scientific">Pristhesancus plagipennis</name>
    <name type="common">Common assassin bug</name>
    <dbReference type="NCBI Taxonomy" id="1955184"/>
    <lineage>
        <taxon>Eukaryota</taxon>
        <taxon>Metazoa</taxon>
        <taxon>Ecdysozoa</taxon>
        <taxon>Arthropoda</taxon>
        <taxon>Hexapoda</taxon>
        <taxon>Insecta</taxon>
        <taxon>Pterygota</taxon>
        <taxon>Neoptera</taxon>
        <taxon>Paraneoptera</taxon>
        <taxon>Hemiptera</taxon>
        <taxon>Heteroptera</taxon>
        <taxon>Panheteroptera</taxon>
        <taxon>Cimicomorpha</taxon>
        <taxon>Reduviidae</taxon>
        <taxon>Harpactorinae</taxon>
        <taxon>Harpactorini</taxon>
        <taxon>Pristhesancus</taxon>
    </lineage>
</organism>
<feature type="signal peptide" evidence="2">
    <location>
        <begin position="1"/>
        <end position="17"/>
    </location>
</feature>
<name>A0A2K8JSI0_PRIPG</name>
<evidence type="ECO:0000256" key="1">
    <source>
        <dbReference type="SAM" id="MobiDB-lite"/>
    </source>
</evidence>
<feature type="region of interest" description="Disordered" evidence="1">
    <location>
        <begin position="238"/>
        <end position="257"/>
    </location>
</feature>
<accession>A0A2K8JSI0</accession>
<evidence type="ECO:0000313" key="3">
    <source>
        <dbReference type="EMBL" id="ATU83000.1"/>
    </source>
</evidence>
<dbReference type="EMBL" id="KY031249">
    <property type="protein sequence ID" value="ATU83000.1"/>
    <property type="molecule type" value="mRNA"/>
</dbReference>
<keyword evidence="2" id="KW-0732">Signal</keyword>